<name>B1KQQ6_SHEWM</name>
<accession>B1KQQ6</accession>
<dbReference type="STRING" id="392500.Swoo_2011"/>
<evidence type="ECO:0008006" key="5">
    <source>
        <dbReference type="Google" id="ProtNLM"/>
    </source>
</evidence>
<dbReference type="KEGG" id="swd:Swoo_2011"/>
<proteinExistence type="predicted"/>
<dbReference type="HOGENOM" id="CLU_069568_0_0_6"/>
<dbReference type="Gene3D" id="3.90.70.10">
    <property type="entry name" value="Cysteine proteinases"/>
    <property type="match status" value="1"/>
</dbReference>
<dbReference type="InterPro" id="IPR032369">
    <property type="entry name" value="DUF4872"/>
</dbReference>
<organism evidence="3 4">
    <name type="scientific">Shewanella woodyi (strain ATCC 51908 / MS32)</name>
    <dbReference type="NCBI Taxonomy" id="392500"/>
    <lineage>
        <taxon>Bacteria</taxon>
        <taxon>Pseudomonadati</taxon>
        <taxon>Pseudomonadota</taxon>
        <taxon>Gammaproteobacteria</taxon>
        <taxon>Alteromonadales</taxon>
        <taxon>Shewanellaceae</taxon>
        <taxon>Shewanella</taxon>
    </lineage>
</organism>
<dbReference type="Pfam" id="PF16169">
    <property type="entry name" value="DUF4872"/>
    <property type="match status" value="1"/>
</dbReference>
<dbReference type="InterPro" id="IPR026935">
    <property type="entry name" value="BtrH_N"/>
</dbReference>
<gene>
    <name evidence="3" type="ordered locus">Swoo_2011</name>
</gene>
<dbReference type="EMBL" id="CP000961">
    <property type="protein sequence ID" value="ACA86295.1"/>
    <property type="molecule type" value="Genomic_DNA"/>
</dbReference>
<sequence>MTMLDVSAFSGVHCESTTMVNLLSQRGIDISEAMVFGLGRGLDYIYWKSKLMPYPFIGGRVKPDKLTEFFSENLDITIIRKETGSIDKAWQNLVSEIDAGNLVGLKLDSYFLEYCSETFHFPSHYLTCYGYDNERVYLIDSMGSEERYSTSRDSLSKARSFKGPMSSKSLSYTLAEHDIKFDLEEVIPKAITQNSESYLNPPIKNMSFKGICKTSEVMKDWLTTLENPKENLASIAYIMEHAGTGGGLFRKLWATYLQECSQIITHPGLDDISARFFEIGEAWSQVSNLLENTAELLDKRLLLEASSILLRIAEDEKSAMKDLHSLVINKM</sequence>
<dbReference type="Pfam" id="PF14399">
    <property type="entry name" value="BtrH_N"/>
    <property type="match status" value="1"/>
</dbReference>
<evidence type="ECO:0000259" key="1">
    <source>
        <dbReference type="Pfam" id="PF14399"/>
    </source>
</evidence>
<evidence type="ECO:0000259" key="2">
    <source>
        <dbReference type="Pfam" id="PF16169"/>
    </source>
</evidence>
<reference evidence="3 4" key="1">
    <citation type="submission" date="2008-02" db="EMBL/GenBank/DDBJ databases">
        <title>Complete sequence of Shewanella woodyi ATCC 51908.</title>
        <authorList>
            <consortium name="US DOE Joint Genome Institute"/>
            <person name="Copeland A."/>
            <person name="Lucas S."/>
            <person name="Lapidus A."/>
            <person name="Glavina del Rio T."/>
            <person name="Dalin E."/>
            <person name="Tice H."/>
            <person name="Bruce D."/>
            <person name="Goodwin L."/>
            <person name="Pitluck S."/>
            <person name="Sims D."/>
            <person name="Brettin T."/>
            <person name="Detter J.C."/>
            <person name="Han C."/>
            <person name="Kuske C.R."/>
            <person name="Schmutz J."/>
            <person name="Larimer F."/>
            <person name="Land M."/>
            <person name="Hauser L."/>
            <person name="Kyrpides N."/>
            <person name="Lykidis A."/>
            <person name="Zhao J.-S."/>
            <person name="Richardson P."/>
        </authorList>
    </citation>
    <scope>NUCLEOTIDE SEQUENCE [LARGE SCALE GENOMIC DNA]</scope>
    <source>
        <strain evidence="4">ATCC 51908 / MS32</strain>
    </source>
</reference>
<feature type="domain" description="DUF4872" evidence="2">
    <location>
        <begin position="153"/>
        <end position="323"/>
    </location>
</feature>
<keyword evidence="4" id="KW-1185">Reference proteome</keyword>
<dbReference type="eggNOG" id="COG4990">
    <property type="taxonomic scope" value="Bacteria"/>
</dbReference>
<dbReference type="Proteomes" id="UP000002168">
    <property type="component" value="Chromosome"/>
</dbReference>
<evidence type="ECO:0000313" key="4">
    <source>
        <dbReference type="Proteomes" id="UP000002168"/>
    </source>
</evidence>
<feature type="domain" description="Butirosin biosynthesis protein H N-terminal" evidence="1">
    <location>
        <begin position="13"/>
        <end position="140"/>
    </location>
</feature>
<evidence type="ECO:0000313" key="3">
    <source>
        <dbReference type="EMBL" id="ACA86295.1"/>
    </source>
</evidence>
<dbReference type="RefSeq" id="WP_012324641.1">
    <property type="nucleotide sequence ID" value="NC_010506.1"/>
</dbReference>
<protein>
    <recommendedName>
        <fullName evidence="5">Butirosin biosynthesis protein H N-terminal domain-containing protein</fullName>
    </recommendedName>
</protein>
<dbReference type="AlphaFoldDB" id="B1KQQ6"/>